<dbReference type="EMBL" id="MU005974">
    <property type="protein sequence ID" value="KAF2861180.1"/>
    <property type="molecule type" value="Genomic_DNA"/>
</dbReference>
<evidence type="ECO:0008006" key="3">
    <source>
        <dbReference type="Google" id="ProtNLM"/>
    </source>
</evidence>
<proteinExistence type="predicted"/>
<evidence type="ECO:0000313" key="2">
    <source>
        <dbReference type="Proteomes" id="UP000799421"/>
    </source>
</evidence>
<sequence length="71" mass="8151">MDAALSELYALVENGIKPNFAVTAKKHLVNRTTLYKRFQGLTVDRDTASEARRSLLQEQEKELVKYISFMC</sequence>
<name>A0A6A7C108_9PEZI</name>
<protein>
    <recommendedName>
        <fullName evidence="3">HTH psq-type domain-containing protein</fullName>
    </recommendedName>
</protein>
<feature type="non-terminal residue" evidence="1">
    <location>
        <position position="71"/>
    </location>
</feature>
<reference evidence="1" key="1">
    <citation type="journal article" date="2020" name="Stud. Mycol.">
        <title>101 Dothideomycetes genomes: a test case for predicting lifestyles and emergence of pathogens.</title>
        <authorList>
            <person name="Haridas S."/>
            <person name="Albert R."/>
            <person name="Binder M."/>
            <person name="Bloem J."/>
            <person name="Labutti K."/>
            <person name="Salamov A."/>
            <person name="Andreopoulos B."/>
            <person name="Baker S."/>
            <person name="Barry K."/>
            <person name="Bills G."/>
            <person name="Bluhm B."/>
            <person name="Cannon C."/>
            <person name="Castanera R."/>
            <person name="Culley D."/>
            <person name="Daum C."/>
            <person name="Ezra D."/>
            <person name="Gonzalez J."/>
            <person name="Henrissat B."/>
            <person name="Kuo A."/>
            <person name="Liang C."/>
            <person name="Lipzen A."/>
            <person name="Lutzoni F."/>
            <person name="Magnuson J."/>
            <person name="Mondo S."/>
            <person name="Nolan M."/>
            <person name="Ohm R."/>
            <person name="Pangilinan J."/>
            <person name="Park H.-J."/>
            <person name="Ramirez L."/>
            <person name="Alfaro M."/>
            <person name="Sun H."/>
            <person name="Tritt A."/>
            <person name="Yoshinaga Y."/>
            <person name="Zwiers L.-H."/>
            <person name="Turgeon B."/>
            <person name="Goodwin S."/>
            <person name="Spatafora J."/>
            <person name="Crous P."/>
            <person name="Grigoriev I."/>
        </authorList>
    </citation>
    <scope>NUCLEOTIDE SEQUENCE</scope>
    <source>
        <strain evidence="1">CBS 480.64</strain>
    </source>
</reference>
<dbReference type="AlphaFoldDB" id="A0A6A7C108"/>
<gene>
    <name evidence="1" type="ORF">K470DRAFT_257088</name>
</gene>
<dbReference type="Proteomes" id="UP000799421">
    <property type="component" value="Unassembled WGS sequence"/>
</dbReference>
<organism evidence="1 2">
    <name type="scientific">Piedraia hortae CBS 480.64</name>
    <dbReference type="NCBI Taxonomy" id="1314780"/>
    <lineage>
        <taxon>Eukaryota</taxon>
        <taxon>Fungi</taxon>
        <taxon>Dikarya</taxon>
        <taxon>Ascomycota</taxon>
        <taxon>Pezizomycotina</taxon>
        <taxon>Dothideomycetes</taxon>
        <taxon>Dothideomycetidae</taxon>
        <taxon>Capnodiales</taxon>
        <taxon>Piedraiaceae</taxon>
        <taxon>Piedraia</taxon>
    </lineage>
</organism>
<dbReference type="OrthoDB" id="3942738at2759"/>
<accession>A0A6A7C108</accession>
<keyword evidence="2" id="KW-1185">Reference proteome</keyword>
<evidence type="ECO:0000313" key="1">
    <source>
        <dbReference type="EMBL" id="KAF2861180.1"/>
    </source>
</evidence>